<protein>
    <recommendedName>
        <fullName evidence="3">Carboxylesterase type B domain-containing protein</fullName>
    </recommendedName>
</protein>
<proteinExistence type="inferred from homology"/>
<dbReference type="InterPro" id="IPR051093">
    <property type="entry name" value="Neuroligin/BSAL"/>
</dbReference>
<evidence type="ECO:0000259" key="3">
    <source>
        <dbReference type="Pfam" id="PF00135"/>
    </source>
</evidence>
<dbReference type="EMBL" id="BGPR01000372">
    <property type="protein sequence ID" value="GBM16344.1"/>
    <property type="molecule type" value="Genomic_DNA"/>
</dbReference>
<dbReference type="Proteomes" id="UP000499080">
    <property type="component" value="Unassembled WGS sequence"/>
</dbReference>
<evidence type="ECO:0000313" key="5">
    <source>
        <dbReference type="Proteomes" id="UP000499080"/>
    </source>
</evidence>
<comment type="caution">
    <text evidence="4">The sequence shown here is derived from an EMBL/GenBank/DDBJ whole genome shotgun (WGS) entry which is preliminary data.</text>
</comment>
<dbReference type="Gene3D" id="3.40.50.1820">
    <property type="entry name" value="alpha/beta hydrolase"/>
    <property type="match status" value="1"/>
</dbReference>
<dbReference type="SUPFAM" id="SSF53474">
    <property type="entry name" value="alpha/beta-Hydrolases"/>
    <property type="match status" value="1"/>
</dbReference>
<evidence type="ECO:0000313" key="4">
    <source>
        <dbReference type="EMBL" id="GBM16344.1"/>
    </source>
</evidence>
<sequence length="145" mass="15682">MKEQANPGLKSSNKGYIDSDLMRNMEVYRPGRESSRVPVLVFIHGESYEWNAGNPYDGSVLASFGKVVVVTVNFRLGVLAVIGVLNRGCGAINVICVTVFLHHLAGFKDAIRQALDEIYEGMLRSAVTGVVIRLTCTVLCGGGHV</sequence>
<dbReference type="InterPro" id="IPR029058">
    <property type="entry name" value="AB_hydrolase_fold"/>
</dbReference>
<feature type="domain" description="Carboxylesterase type B" evidence="3">
    <location>
        <begin position="25"/>
        <end position="80"/>
    </location>
</feature>
<dbReference type="OrthoDB" id="3200163at2759"/>
<accession>A0A4Y2DKF1</accession>
<keyword evidence="2" id="KW-0325">Glycoprotein</keyword>
<dbReference type="PANTHER" id="PTHR43903">
    <property type="entry name" value="NEUROLIGIN"/>
    <property type="match status" value="1"/>
</dbReference>
<keyword evidence="5" id="KW-1185">Reference proteome</keyword>
<dbReference type="Pfam" id="PF00135">
    <property type="entry name" value="COesterase"/>
    <property type="match status" value="1"/>
</dbReference>
<gene>
    <name evidence="4" type="ORF">AVEN_28308_1</name>
</gene>
<comment type="similarity">
    <text evidence="1">Belongs to the type-B carboxylesterase/lipase family.</text>
</comment>
<evidence type="ECO:0000256" key="2">
    <source>
        <dbReference type="ARBA" id="ARBA00023180"/>
    </source>
</evidence>
<reference evidence="4 5" key="1">
    <citation type="journal article" date="2019" name="Sci. Rep.">
        <title>Orb-weaving spider Araneus ventricosus genome elucidates the spidroin gene catalogue.</title>
        <authorList>
            <person name="Kono N."/>
            <person name="Nakamura H."/>
            <person name="Ohtoshi R."/>
            <person name="Moran D.A.P."/>
            <person name="Shinohara A."/>
            <person name="Yoshida Y."/>
            <person name="Fujiwara M."/>
            <person name="Mori M."/>
            <person name="Tomita M."/>
            <person name="Arakawa K."/>
        </authorList>
    </citation>
    <scope>NUCLEOTIDE SEQUENCE [LARGE SCALE GENOMIC DNA]</scope>
</reference>
<evidence type="ECO:0000256" key="1">
    <source>
        <dbReference type="ARBA" id="ARBA00005964"/>
    </source>
</evidence>
<organism evidence="4 5">
    <name type="scientific">Araneus ventricosus</name>
    <name type="common">Orbweaver spider</name>
    <name type="synonym">Epeira ventricosa</name>
    <dbReference type="NCBI Taxonomy" id="182803"/>
    <lineage>
        <taxon>Eukaryota</taxon>
        <taxon>Metazoa</taxon>
        <taxon>Ecdysozoa</taxon>
        <taxon>Arthropoda</taxon>
        <taxon>Chelicerata</taxon>
        <taxon>Arachnida</taxon>
        <taxon>Araneae</taxon>
        <taxon>Araneomorphae</taxon>
        <taxon>Entelegynae</taxon>
        <taxon>Araneoidea</taxon>
        <taxon>Araneidae</taxon>
        <taxon>Araneus</taxon>
    </lineage>
</organism>
<name>A0A4Y2DKF1_ARAVE</name>
<dbReference type="AlphaFoldDB" id="A0A4Y2DKF1"/>
<dbReference type="InterPro" id="IPR002018">
    <property type="entry name" value="CarbesteraseB"/>
</dbReference>